<evidence type="ECO:0000313" key="1">
    <source>
        <dbReference type="EMBL" id="ARM70167.1"/>
    </source>
</evidence>
<accession>A0A1W6JSE3</accession>
<sequence>MAETITWEVAGGKGETKIAEDGTLTVDATETPETKLTVTAKTTVDGKELTGTGVATVKAP</sequence>
<name>A0A1W6JSE3_9CAUD</name>
<organism evidence="1 2">
    <name type="scientific">Bacillus phage Harambe</name>
    <dbReference type="NCBI Taxonomy" id="1981931"/>
    <lineage>
        <taxon>Viruses</taxon>
        <taxon>Duplodnaviria</taxon>
        <taxon>Heunggongvirae</taxon>
        <taxon>Uroviricota</taxon>
        <taxon>Caudoviricetes</taxon>
        <taxon>Salasmaviridae</taxon>
        <taxon>Harambevirus</taxon>
        <taxon>Harambevirus harambe</taxon>
    </lineage>
</organism>
<dbReference type="Proteomes" id="UP000221132">
    <property type="component" value="Segment"/>
</dbReference>
<dbReference type="EMBL" id="KY821088">
    <property type="protein sequence ID" value="ARM70167.1"/>
    <property type="molecule type" value="Genomic_DNA"/>
</dbReference>
<evidence type="ECO:0000313" key="2">
    <source>
        <dbReference type="Proteomes" id="UP000221132"/>
    </source>
</evidence>
<gene>
    <name evidence="1" type="ORF">HARAMBE_18</name>
</gene>
<proteinExistence type="predicted"/>
<reference evidence="2" key="1">
    <citation type="submission" date="2017-03" db="EMBL/GenBank/DDBJ databases">
        <authorList>
            <person name="Abille Z."/>
            <person name="Afsharjavan R."/>
            <person name="Alms C.E."/>
            <person name="Anil A."/>
            <person name="Azuma E.A."/>
            <person name="Boateng D."/>
            <person name="Bowden K.V."/>
            <person name="Bui Q."/>
            <person name="Callaghan K.D."/>
            <person name="Canova P.N."/>
            <person name="Carter A.-G.V."/>
            <person name="Carty B."/>
            <person name="Choudhary A."/>
            <person name="Chugh K."/>
            <person name="Clark C.B."/>
            <person name="Clark J."/>
            <person name="Cortez R."/>
            <person name="Dalwadi R.M."/>
            <person name="Daou G."/>
            <person name="Das M."/>
            <person name="Dasari S."/>
            <person name="Davis E.H."/>
            <person name="Defreitas N."/>
            <person name="Demirji J."/>
            <person name="Endres C."/>
            <person name="Fakhar S."/>
            <person name="Feeley N."/>
            <person name="Flores D.C."/>
            <person name="Fowler A.R."/>
            <person name="George T."/>
            <person name="Greis H.L."/>
            <person name="Groleau D.L."/>
            <person name="Gulati J.K."/>
            <person name="Guzman W."/>
            <person name="Hallworth A.N."/>
            <person name="Hariri A."/>
            <person name="Haya V.N."/>
            <person name="Hoffman A.K."/>
            <person name="Horne B."/>
            <person name="Howard T."/>
            <person name="Iglesia A.J."/>
            <person name="Ijezie O.D."/>
            <person name="Incognito N.A."/>
            <person name="Inen J.A."/>
            <person name="Jaiswal A."/>
            <person name="Jezek R.A."/>
            <person name="Kawa A.C."/>
            <person name="Khan F."/>
            <person name="Khin A.C."/>
            <person name="Knapo J."/>
            <person name="Kong A.S."/>
            <person name="Le B.Q."/>
            <person name="Le Q.M."/>
            <person name="Le T.-H.M."/>
            <person name="Lee M."/>
            <person name="Lockwood J.L."/>
            <person name="Loto-Rojas G.S."/>
            <person name="Mantzavinos A."/>
            <person name="Martinez D.R."/>
            <person name="Meadows A.R."/>
            <person name="Mehr S."/>
            <person name="Mellon M.N."/>
            <person name="Memon S."/>
            <person name="Miller B."/>
            <person name="Min S."/>
            <person name="Mitchell L.M."/>
            <person name="Mohamed I.R."/>
            <person name="Mohammed F.O."/>
            <person name="More S."/>
            <person name="Muntaha S."/>
            <person name="Nadeem I."/>
            <person name="Ndjeumen-Njinguet A.S."/>
            <person name="Ng P."/>
            <person name="Ngu V.E."/>
            <person name="Nguyen B.N."/>
            <person name="OHern C.T."/>
            <person name="Oboh U.S."/>
            <person name="Pagano C.W."/>
            <person name="Panakal P.R."/>
            <person name="Park D.A."/>
            <person name="Parsana D."/>
            <person name="Patel P."/>
            <person name="Patel V.S."/>
            <person name="Patwardhan V.M."/>
            <person name="Pawar S.D."/>
            <person name="Payne V.R."/>
            <person name="Petricel I.M."/>
            <person name="Phillips C."/>
            <person name="Puglisi K.M."/>
            <person name="Ramaprasad G."/>
            <person name="Raza A.S."/>
            <person name="Rivera-Oven A.G."/>
            <person name="Robins E."/>
            <person name="Roeun D.C."/>
            <person name="Rostovtseva N."/>
            <person name="Sadat M."/>
            <person name="Seas A."/>
            <person name="So E.J."/>
            <person name="Sogbesan C."/>
            <person name="Strumsky L.A."/>
            <person name="Sun J.L."/>
            <person name="Sutherland H.J."/>
            <person name="Tchakounte I."/>
            <person name="Tewell J.R."/>
            <person name="Thapa D.J."/>
            <person name="Tkach Y."/>
            <person name="Tran C.D."/>
            <person name="Tran V."/>
            <person name="Vithayathil T."/>
            <person name="Vivekanandan A."/>
            <person name="Wang S.R."/>
            <person name="White E."/>
            <person name="Yang A.L."/>
            <person name="Ye D.T."/>
            <person name="Yirenkyi M."/>
            <person name="Zarb J.S."/>
            <person name="Zhang S."/>
            <person name="Zhou M.T."/>
            <person name="Cao A."/>
            <person name="Nguyen K.M."/>
            <person name="Patel K."/>
            <person name="Patel P."/>
            <person name="Pennington E."/>
            <person name="Sendze O."/>
            <person name="Zahangir S."/>
            <person name="Correa-Mendez M."/>
            <person name="Fabian M.F."/>
            <person name="Liu S."/>
            <person name="Jethmalani Y."/>
            <person name="Nunn R."/>
            <person name="Prakash A."/>
            <person name="Louise T."/>
            <person name="Johnson A."/>
            <person name="Erill I."/>
            <person name="Caruso S.M."/>
        </authorList>
    </citation>
    <scope>NUCLEOTIDE SEQUENCE [LARGE SCALE GENOMIC DNA]</scope>
</reference>
<keyword evidence="2" id="KW-1185">Reference proteome</keyword>
<protein>
    <submittedName>
        <fullName evidence="1">Uncharacterized protein</fullName>
    </submittedName>
</protein>